<gene>
    <name evidence="2" type="ORF">H9651_01890</name>
</gene>
<organism evidence="2 3">
    <name type="scientific">Microbacterium pullorum</name>
    <dbReference type="NCBI Taxonomy" id="2762236"/>
    <lineage>
        <taxon>Bacteria</taxon>
        <taxon>Bacillati</taxon>
        <taxon>Actinomycetota</taxon>
        <taxon>Actinomycetes</taxon>
        <taxon>Micrococcales</taxon>
        <taxon>Microbacteriaceae</taxon>
        <taxon>Microbacterium</taxon>
    </lineage>
</organism>
<sequence>MRRRTASAPASASALPRREKTKSVRNLLIVASVAGMFATVALPAYAATRVGTGEEVQTMQQVAVDNAQSLVVASEASPQALDRQSYSATTPEEIEKKKAEEAAAAAAAARAAAAAVTASARTSAVASVDLSMTAPGSGEVRWPVTVFNYQSYNLFGGYAGHKGFDMMTGTGTPIFAAASGVVRTSTDGGGSYGAVVMIDSVVGGQQVSATYAHMSYGTRVVSAGQTVQAGQLIGQVGQTGRATAPHLHFEVQVNGTYVDPLAWLNANAG</sequence>
<evidence type="ECO:0000313" key="3">
    <source>
        <dbReference type="Proteomes" id="UP000648352"/>
    </source>
</evidence>
<dbReference type="SUPFAM" id="SSF51261">
    <property type="entry name" value="Duplicated hybrid motif"/>
    <property type="match status" value="1"/>
</dbReference>
<dbReference type="PANTHER" id="PTHR21666">
    <property type="entry name" value="PEPTIDASE-RELATED"/>
    <property type="match status" value="1"/>
</dbReference>
<dbReference type="InterPro" id="IPR050570">
    <property type="entry name" value="Cell_wall_metabolism_enzyme"/>
</dbReference>
<evidence type="ECO:0000313" key="2">
    <source>
        <dbReference type="EMBL" id="MBD7956384.1"/>
    </source>
</evidence>
<dbReference type="EMBL" id="JACSQP010000001">
    <property type="protein sequence ID" value="MBD7956384.1"/>
    <property type="molecule type" value="Genomic_DNA"/>
</dbReference>
<feature type="domain" description="M23ase beta-sheet core" evidence="1">
    <location>
        <begin position="160"/>
        <end position="260"/>
    </location>
</feature>
<evidence type="ECO:0000259" key="1">
    <source>
        <dbReference type="Pfam" id="PF01551"/>
    </source>
</evidence>
<dbReference type="Proteomes" id="UP000648352">
    <property type="component" value="Unassembled WGS sequence"/>
</dbReference>
<proteinExistence type="predicted"/>
<dbReference type="Gene3D" id="2.70.70.10">
    <property type="entry name" value="Glucose Permease (Domain IIA)"/>
    <property type="match status" value="1"/>
</dbReference>
<name>A0ABR8RZW5_9MICO</name>
<dbReference type="CDD" id="cd12797">
    <property type="entry name" value="M23_peptidase"/>
    <property type="match status" value="1"/>
</dbReference>
<dbReference type="InterPro" id="IPR011055">
    <property type="entry name" value="Dup_hybrid_motif"/>
</dbReference>
<reference evidence="2 3" key="1">
    <citation type="submission" date="2020-08" db="EMBL/GenBank/DDBJ databases">
        <title>A Genomic Blueprint of the Chicken Gut Microbiome.</title>
        <authorList>
            <person name="Gilroy R."/>
            <person name="Ravi A."/>
            <person name="Getino M."/>
            <person name="Pursley I."/>
            <person name="Horton D.L."/>
            <person name="Alikhan N.-F."/>
            <person name="Baker D."/>
            <person name="Gharbi K."/>
            <person name="Hall N."/>
            <person name="Watson M."/>
            <person name="Adriaenssens E.M."/>
            <person name="Foster-Nyarko E."/>
            <person name="Jarju S."/>
            <person name="Secka A."/>
            <person name="Antonio M."/>
            <person name="Oren A."/>
            <person name="Chaudhuri R."/>
            <person name="La Ragione R.M."/>
            <person name="Hildebrand F."/>
            <person name="Pallen M.J."/>
        </authorList>
    </citation>
    <scope>NUCLEOTIDE SEQUENCE [LARGE SCALE GENOMIC DNA]</scope>
    <source>
        <strain evidence="2 3">Sa4CUA7</strain>
    </source>
</reference>
<accession>A0ABR8RZW5</accession>
<protein>
    <submittedName>
        <fullName evidence="2">M23 family metallopeptidase</fullName>
    </submittedName>
</protein>
<dbReference type="InterPro" id="IPR016047">
    <property type="entry name" value="M23ase_b-sheet_dom"/>
</dbReference>
<comment type="caution">
    <text evidence="2">The sequence shown here is derived from an EMBL/GenBank/DDBJ whole genome shotgun (WGS) entry which is preliminary data.</text>
</comment>
<dbReference type="PANTHER" id="PTHR21666:SF270">
    <property type="entry name" value="MUREIN HYDROLASE ACTIVATOR ENVC"/>
    <property type="match status" value="1"/>
</dbReference>
<keyword evidence="3" id="KW-1185">Reference proteome</keyword>
<dbReference type="Pfam" id="PF01551">
    <property type="entry name" value="Peptidase_M23"/>
    <property type="match status" value="1"/>
</dbReference>